<dbReference type="InterPro" id="IPR036047">
    <property type="entry name" value="F-box-like_dom_sf"/>
</dbReference>
<dbReference type="Proteomes" id="UP001307849">
    <property type="component" value="Unassembled WGS sequence"/>
</dbReference>
<sequence>MEATKTELCLRIAAGPNEPRPKSITDLPPELVGPICLYLKIGDLVRVMRTCKYLYAVAYSRMSLVNYWEFQSLLTFADRNEHKMSSLGPITVSLRNKVLLDKTEEDPKARSKVSLGTLLEAVKRQLFQSANPQSLVPYIVDFDGEAVQGHDVYYAILNALRYYSHSRVGREYFMQNIEARTQPYVITRFFDLWKLKKLTLKFYISSWQVTEPWHEVEKFTVGKYYAFEESTTPMESEYRSIYAQSGYRKQYEKPLEQTLETALDLAKLFQRAKNLCTLSLYMKARFHHHYLPLTTLPPALKALSDAFMGLKKLESVRLRNFLFHPGFFLPIPNTVTRLSFHNVHAYPKAWWIQFAKCPLRGLNELIFRDYEDGWPEKPDSMLDMRYGNRWCDTDGRYRDPLEIENMGFELGDVQVEKLIYMVYEDSFEYFLPRDLIPCILAKNKAMKQKDMETLTRSYVQVMSTRCKLRWELAAAEQQREMEKELTKRLLEGDRHGVDIRNNAVEFSERITESLKQINLKGTRAEIATRGAGLEEKNIEGINAGGTNIEEQNIKRTNIKGTNIEGTNIEGMNTGGTNNGGTNIEGMNIEGTNTEGMSIKGTNTEGMSIKRTNIEGTNTNTEETKIEGTDVEGTNTGEKNTEETKPRDTSGERASLGVTTLAAPKGDNANSTSDER</sequence>
<dbReference type="AlphaFoldDB" id="A0AAN8NQK4"/>
<proteinExistence type="predicted"/>
<dbReference type="Gene3D" id="2.160.20.80">
    <property type="entry name" value="E3 ubiquitin-protein ligase SopA"/>
    <property type="match status" value="1"/>
</dbReference>
<gene>
    <name evidence="3" type="ORF">TWF506_007868</name>
</gene>
<reference evidence="3 4" key="1">
    <citation type="submission" date="2019-10" db="EMBL/GenBank/DDBJ databases">
        <authorList>
            <person name="Palmer J.M."/>
        </authorList>
    </citation>
    <scope>NUCLEOTIDE SEQUENCE [LARGE SCALE GENOMIC DNA]</scope>
    <source>
        <strain evidence="3 4">TWF506</strain>
    </source>
</reference>
<comment type="caution">
    <text evidence="3">The sequence shown here is derived from an EMBL/GenBank/DDBJ whole genome shotgun (WGS) entry which is preliminary data.</text>
</comment>
<feature type="region of interest" description="Disordered" evidence="1">
    <location>
        <begin position="611"/>
        <end position="675"/>
    </location>
</feature>
<evidence type="ECO:0000313" key="3">
    <source>
        <dbReference type="EMBL" id="KAK6515537.1"/>
    </source>
</evidence>
<dbReference type="PROSITE" id="PS50181">
    <property type="entry name" value="FBOX"/>
    <property type="match status" value="1"/>
</dbReference>
<evidence type="ECO:0000256" key="1">
    <source>
        <dbReference type="SAM" id="MobiDB-lite"/>
    </source>
</evidence>
<name>A0AAN8NQK4_9PEZI</name>
<dbReference type="Pfam" id="PF12937">
    <property type="entry name" value="F-box-like"/>
    <property type="match status" value="1"/>
</dbReference>
<dbReference type="SUPFAM" id="SSF141571">
    <property type="entry name" value="Pentapeptide repeat-like"/>
    <property type="match status" value="1"/>
</dbReference>
<dbReference type="SUPFAM" id="SSF81383">
    <property type="entry name" value="F-box domain"/>
    <property type="match status" value="1"/>
</dbReference>
<accession>A0AAN8NQK4</accession>
<organism evidence="3 4">
    <name type="scientific">Arthrobotrys conoides</name>
    <dbReference type="NCBI Taxonomy" id="74498"/>
    <lineage>
        <taxon>Eukaryota</taxon>
        <taxon>Fungi</taxon>
        <taxon>Dikarya</taxon>
        <taxon>Ascomycota</taxon>
        <taxon>Pezizomycotina</taxon>
        <taxon>Orbiliomycetes</taxon>
        <taxon>Orbiliales</taxon>
        <taxon>Orbiliaceae</taxon>
        <taxon>Arthrobotrys</taxon>
    </lineage>
</organism>
<dbReference type="InterPro" id="IPR001810">
    <property type="entry name" value="F-box_dom"/>
</dbReference>
<feature type="domain" description="F-box" evidence="2">
    <location>
        <begin position="21"/>
        <end position="71"/>
    </location>
</feature>
<dbReference type="EMBL" id="JAVHJM010000004">
    <property type="protein sequence ID" value="KAK6515537.1"/>
    <property type="molecule type" value="Genomic_DNA"/>
</dbReference>
<evidence type="ECO:0000313" key="4">
    <source>
        <dbReference type="Proteomes" id="UP001307849"/>
    </source>
</evidence>
<protein>
    <recommendedName>
        <fullName evidence="2">F-box domain-containing protein</fullName>
    </recommendedName>
</protein>
<keyword evidence="4" id="KW-1185">Reference proteome</keyword>
<feature type="compositionally biased region" description="Basic and acidic residues" evidence="1">
    <location>
        <begin position="638"/>
        <end position="650"/>
    </location>
</feature>
<evidence type="ECO:0000259" key="2">
    <source>
        <dbReference type="PROSITE" id="PS50181"/>
    </source>
</evidence>